<proteinExistence type="predicted"/>
<dbReference type="Proteomes" id="UP000071859">
    <property type="component" value="Unassembled WGS sequence"/>
</dbReference>
<evidence type="ECO:0000313" key="2">
    <source>
        <dbReference type="Proteomes" id="UP000071859"/>
    </source>
</evidence>
<dbReference type="EMBL" id="FCOX02000004">
    <property type="protein sequence ID" value="SAK53328.1"/>
    <property type="molecule type" value="Genomic_DNA"/>
</dbReference>
<gene>
    <name evidence="1" type="ORF">AWB78_01315</name>
</gene>
<reference evidence="1" key="1">
    <citation type="submission" date="2016-01" db="EMBL/GenBank/DDBJ databases">
        <authorList>
            <person name="Peeters C."/>
        </authorList>
    </citation>
    <scope>NUCLEOTIDE SEQUENCE</scope>
    <source>
        <strain evidence="1">LMG 29321</strain>
    </source>
</reference>
<comment type="caution">
    <text evidence="1">The sequence shown here is derived from an EMBL/GenBank/DDBJ whole genome shotgun (WGS) entry which is preliminary data.</text>
</comment>
<keyword evidence="2" id="KW-1185">Reference proteome</keyword>
<organism evidence="1 2">
    <name type="scientific">Caballeronia calidae</name>
    <dbReference type="NCBI Taxonomy" id="1777139"/>
    <lineage>
        <taxon>Bacteria</taxon>
        <taxon>Pseudomonadati</taxon>
        <taxon>Pseudomonadota</taxon>
        <taxon>Betaproteobacteria</taxon>
        <taxon>Burkholderiales</taxon>
        <taxon>Burkholderiaceae</taxon>
        <taxon>Caballeronia</taxon>
    </lineage>
</organism>
<name>A0A158A6B1_9BURK</name>
<accession>A0A158A6B1</accession>
<sequence length="236" mass="25924">MAKSYNESSPETKSDQTTAVAFWGIASHSPNPPDVISCGGTMEFKDGHLEPGTLSLRPSGSNQSMATWVKDQPQATQNVRRKFTQIDLETWDATPKLPRTASKKRTKITDVECSGVDIVGHSTSFWSTNKDCQTWMAQMGENSKKGPSERDVMNICMLEGAIYRQAASSRDSGNSPQMARQGLAWTKSEGFSDRFVKTAINNVYFDPGFANAGGEALANQVAEHCMYPNGRFVPLR</sequence>
<dbReference type="AlphaFoldDB" id="A0A158A6B1"/>
<protein>
    <submittedName>
        <fullName evidence="1">Uncharacterized protein</fullName>
    </submittedName>
</protein>
<evidence type="ECO:0000313" key="1">
    <source>
        <dbReference type="EMBL" id="SAK53328.1"/>
    </source>
</evidence>